<keyword evidence="1" id="KW-0472">Membrane</keyword>
<organism evidence="2 3">
    <name type="scientific">Brassica carinata</name>
    <name type="common">Ethiopian mustard</name>
    <name type="synonym">Abyssinian cabbage</name>
    <dbReference type="NCBI Taxonomy" id="52824"/>
    <lineage>
        <taxon>Eukaryota</taxon>
        <taxon>Viridiplantae</taxon>
        <taxon>Streptophyta</taxon>
        <taxon>Embryophyta</taxon>
        <taxon>Tracheophyta</taxon>
        <taxon>Spermatophyta</taxon>
        <taxon>Magnoliopsida</taxon>
        <taxon>eudicotyledons</taxon>
        <taxon>Gunneridae</taxon>
        <taxon>Pentapetalae</taxon>
        <taxon>rosids</taxon>
        <taxon>malvids</taxon>
        <taxon>Brassicales</taxon>
        <taxon>Brassicaceae</taxon>
        <taxon>Brassiceae</taxon>
        <taxon>Brassica</taxon>
    </lineage>
</organism>
<reference evidence="2 3" key="1">
    <citation type="submission" date="2020-02" db="EMBL/GenBank/DDBJ databases">
        <authorList>
            <person name="Ma Q."/>
            <person name="Huang Y."/>
            <person name="Song X."/>
            <person name="Pei D."/>
        </authorList>
    </citation>
    <scope>NUCLEOTIDE SEQUENCE [LARGE SCALE GENOMIC DNA]</scope>
    <source>
        <strain evidence="2">Sxm20200214</strain>
        <tissue evidence="2">Leaf</tissue>
    </source>
</reference>
<gene>
    <name evidence="2" type="ORF">Bca52824_019874</name>
</gene>
<comment type="caution">
    <text evidence="2">The sequence shown here is derived from an EMBL/GenBank/DDBJ whole genome shotgun (WGS) entry which is preliminary data.</text>
</comment>
<keyword evidence="1" id="KW-1133">Transmembrane helix</keyword>
<protein>
    <submittedName>
        <fullName evidence="2">Uncharacterized protein</fullName>
    </submittedName>
</protein>
<accession>A0A8X8B0T9</accession>
<dbReference type="Proteomes" id="UP000886595">
    <property type="component" value="Unassembled WGS sequence"/>
</dbReference>
<keyword evidence="3" id="KW-1185">Reference proteome</keyword>
<dbReference type="AlphaFoldDB" id="A0A8X8B0T9"/>
<proteinExistence type="predicted"/>
<name>A0A8X8B0T9_BRACI</name>
<sequence>MGEILNVVCIMMMIIAVFVIGGEAKSRQNAMSFAVLTANLHHQQENVLTVTKIVTNLHHLCRYGTPYSFKNSRPSFLYGSTIETTTRRYFLTRQDLGRRRGDLLHLPHDFSRSKSKLVLLLASHLLNQFLDLVSWKLEKSYVVSRGLKTTELHHSGSLKSCTRSPFHPFPVLSSAFICTPDLRGPPWMFQI</sequence>
<keyword evidence="1" id="KW-0812">Transmembrane</keyword>
<evidence type="ECO:0000256" key="1">
    <source>
        <dbReference type="SAM" id="Phobius"/>
    </source>
</evidence>
<feature type="transmembrane region" description="Helical" evidence="1">
    <location>
        <begin position="5"/>
        <end position="22"/>
    </location>
</feature>
<dbReference type="EMBL" id="JAAMPC010000004">
    <property type="protein sequence ID" value="KAG2316752.1"/>
    <property type="molecule type" value="Genomic_DNA"/>
</dbReference>
<evidence type="ECO:0000313" key="2">
    <source>
        <dbReference type="EMBL" id="KAG2316752.1"/>
    </source>
</evidence>
<evidence type="ECO:0000313" key="3">
    <source>
        <dbReference type="Proteomes" id="UP000886595"/>
    </source>
</evidence>